<evidence type="ECO:0000313" key="1">
    <source>
        <dbReference type="EMBL" id="GLO36610.1"/>
    </source>
</evidence>
<dbReference type="AlphaFoldDB" id="A0AA37RCV4"/>
<comment type="caution">
    <text evidence="1">The sequence shown here is derived from an EMBL/GenBank/DDBJ whole genome shotgun (WGS) entry which is preliminary data.</text>
</comment>
<dbReference type="EMBL" id="BSKJ01000007">
    <property type="protein sequence ID" value="GLO36610.1"/>
    <property type="molecule type" value="Genomic_DNA"/>
</dbReference>
<evidence type="ECO:0000313" key="2">
    <source>
        <dbReference type="Proteomes" id="UP001161257"/>
    </source>
</evidence>
<gene>
    <name evidence="1" type="ORF">PPUN14671_34450</name>
</gene>
<protein>
    <submittedName>
        <fullName evidence="1">Uncharacterized protein</fullName>
    </submittedName>
</protein>
<accession>A0AA37RCV4</accession>
<name>A0AA37RCV4_PSEPU</name>
<organism evidence="1 2">
    <name type="scientific">Pseudomonas putida</name>
    <name type="common">Arthrobacter siderocapsulatus</name>
    <dbReference type="NCBI Taxonomy" id="303"/>
    <lineage>
        <taxon>Bacteria</taxon>
        <taxon>Pseudomonadati</taxon>
        <taxon>Pseudomonadota</taxon>
        <taxon>Gammaproteobacteria</taxon>
        <taxon>Pseudomonadales</taxon>
        <taxon>Pseudomonadaceae</taxon>
        <taxon>Pseudomonas</taxon>
    </lineage>
</organism>
<reference evidence="1" key="1">
    <citation type="submission" date="2023-01" db="EMBL/GenBank/DDBJ databases">
        <title>Whole-genome sequence of Pseudomonas putida NBRC 14671.</title>
        <authorList>
            <person name="Morohoshi T."/>
            <person name="Someya N."/>
        </authorList>
    </citation>
    <scope>NUCLEOTIDE SEQUENCE</scope>
    <source>
        <strain evidence="1">NBRC 14671</strain>
    </source>
</reference>
<sequence length="72" mass="7848">MPMDLRKRPVLAPGCEGACGAGLFEGLWAVLVVVCIANSWKGMQGTAVREQARYRWVLCKEVERKARSAGAV</sequence>
<dbReference type="Proteomes" id="UP001161257">
    <property type="component" value="Unassembled WGS sequence"/>
</dbReference>
<proteinExistence type="predicted"/>